<protein>
    <submittedName>
        <fullName evidence="2">Uncharacterized protein</fullName>
    </submittedName>
</protein>
<dbReference type="AlphaFoldDB" id="A0A0E9RM37"/>
<feature type="region of interest" description="Disordered" evidence="1">
    <location>
        <begin position="1"/>
        <end position="52"/>
    </location>
</feature>
<organism evidence="2">
    <name type="scientific">Anguilla anguilla</name>
    <name type="common">European freshwater eel</name>
    <name type="synonym">Muraena anguilla</name>
    <dbReference type="NCBI Taxonomy" id="7936"/>
    <lineage>
        <taxon>Eukaryota</taxon>
        <taxon>Metazoa</taxon>
        <taxon>Chordata</taxon>
        <taxon>Craniata</taxon>
        <taxon>Vertebrata</taxon>
        <taxon>Euteleostomi</taxon>
        <taxon>Actinopterygii</taxon>
        <taxon>Neopterygii</taxon>
        <taxon>Teleostei</taxon>
        <taxon>Anguilliformes</taxon>
        <taxon>Anguillidae</taxon>
        <taxon>Anguilla</taxon>
    </lineage>
</organism>
<sequence length="52" mass="5813">MRSNEDQPYARISTNGDGRHRASRPMGTDVSMHPDQWGRTSMGTDLSAHRAN</sequence>
<evidence type="ECO:0000313" key="2">
    <source>
        <dbReference type="EMBL" id="JAH30154.1"/>
    </source>
</evidence>
<name>A0A0E9RM37_ANGAN</name>
<reference evidence="2" key="1">
    <citation type="submission" date="2014-11" db="EMBL/GenBank/DDBJ databases">
        <authorList>
            <person name="Amaro Gonzalez C."/>
        </authorList>
    </citation>
    <scope>NUCLEOTIDE SEQUENCE</scope>
</reference>
<accession>A0A0E9RM37</accession>
<reference evidence="2" key="2">
    <citation type="journal article" date="2015" name="Fish Shellfish Immunol.">
        <title>Early steps in the European eel (Anguilla anguilla)-Vibrio vulnificus interaction in the gills: Role of the RtxA13 toxin.</title>
        <authorList>
            <person name="Callol A."/>
            <person name="Pajuelo D."/>
            <person name="Ebbesson L."/>
            <person name="Teles M."/>
            <person name="MacKenzie S."/>
            <person name="Amaro C."/>
        </authorList>
    </citation>
    <scope>NUCLEOTIDE SEQUENCE</scope>
</reference>
<evidence type="ECO:0000256" key="1">
    <source>
        <dbReference type="SAM" id="MobiDB-lite"/>
    </source>
</evidence>
<proteinExistence type="predicted"/>
<dbReference type="EMBL" id="GBXM01078423">
    <property type="protein sequence ID" value="JAH30154.1"/>
    <property type="molecule type" value="Transcribed_RNA"/>
</dbReference>